<dbReference type="InterPro" id="IPR000743">
    <property type="entry name" value="Glyco_hydro_28"/>
</dbReference>
<dbReference type="GO" id="GO:0004650">
    <property type="term" value="F:polygalacturonase activity"/>
    <property type="evidence" value="ECO:0007669"/>
    <property type="project" value="InterPro"/>
</dbReference>
<dbReference type="Pfam" id="PF00295">
    <property type="entry name" value="Glyco_hydro_28"/>
    <property type="match status" value="2"/>
</dbReference>
<keyword evidence="4" id="KW-0964">Secreted</keyword>
<keyword evidence="6 9" id="KW-0326">Glycosidase</keyword>
<keyword evidence="7" id="KW-0961">Cell wall biogenesis/degradation</keyword>
<comment type="similarity">
    <text evidence="2 9">Belongs to the glycosyl hydrolase 28 family.</text>
</comment>
<dbReference type="PANTHER" id="PTHR31375">
    <property type="match status" value="1"/>
</dbReference>
<evidence type="ECO:0000313" key="10">
    <source>
        <dbReference type="EMBL" id="CAH2079433.1"/>
    </source>
</evidence>
<proteinExistence type="inferred from homology"/>
<dbReference type="InterPro" id="IPR011050">
    <property type="entry name" value="Pectin_lyase_fold/virulence"/>
</dbReference>
<accession>A0AAU9T5C0</accession>
<reference evidence="10 11" key="1">
    <citation type="submission" date="2022-03" db="EMBL/GenBank/DDBJ databases">
        <authorList>
            <person name="Nunn A."/>
            <person name="Chopra R."/>
            <person name="Nunn A."/>
            <person name="Contreras Garrido A."/>
        </authorList>
    </citation>
    <scope>NUCLEOTIDE SEQUENCE [LARGE SCALE GENOMIC DNA]</scope>
</reference>
<protein>
    <recommendedName>
        <fullName evidence="12">Polygalacturonase</fullName>
    </recommendedName>
</protein>
<evidence type="ECO:0000256" key="9">
    <source>
        <dbReference type="RuleBase" id="RU361169"/>
    </source>
</evidence>
<evidence type="ECO:0000256" key="2">
    <source>
        <dbReference type="ARBA" id="ARBA00008834"/>
    </source>
</evidence>
<comment type="subcellular location">
    <subcellularLocation>
        <location evidence="1">Secreted</location>
        <location evidence="1">Cell wall</location>
    </subcellularLocation>
</comment>
<evidence type="ECO:0000256" key="6">
    <source>
        <dbReference type="ARBA" id="ARBA00023295"/>
    </source>
</evidence>
<dbReference type="Gene3D" id="2.160.20.10">
    <property type="entry name" value="Single-stranded right-handed beta-helix, Pectin lyase-like"/>
    <property type="match status" value="1"/>
</dbReference>
<keyword evidence="5 9" id="KW-0378">Hydrolase</keyword>
<keyword evidence="11" id="KW-1185">Reference proteome</keyword>
<evidence type="ECO:0000256" key="1">
    <source>
        <dbReference type="ARBA" id="ARBA00004191"/>
    </source>
</evidence>
<dbReference type="SUPFAM" id="SSF51126">
    <property type="entry name" value="Pectin lyase-like"/>
    <property type="match status" value="1"/>
</dbReference>
<organism evidence="10 11">
    <name type="scientific">Thlaspi arvense</name>
    <name type="common">Field penny-cress</name>
    <dbReference type="NCBI Taxonomy" id="13288"/>
    <lineage>
        <taxon>Eukaryota</taxon>
        <taxon>Viridiplantae</taxon>
        <taxon>Streptophyta</taxon>
        <taxon>Embryophyta</taxon>
        <taxon>Tracheophyta</taxon>
        <taxon>Spermatophyta</taxon>
        <taxon>Magnoliopsida</taxon>
        <taxon>eudicotyledons</taxon>
        <taxon>Gunneridae</taxon>
        <taxon>Pentapetalae</taxon>
        <taxon>rosids</taxon>
        <taxon>malvids</taxon>
        <taxon>Brassicales</taxon>
        <taxon>Brassicaceae</taxon>
        <taxon>Thlaspideae</taxon>
        <taxon>Thlaspi</taxon>
    </lineage>
</organism>
<gene>
    <name evidence="10" type="ORF">TAV2_LOCUS25586</name>
</gene>
<dbReference type="Proteomes" id="UP000836841">
    <property type="component" value="Chromosome 7"/>
</dbReference>
<dbReference type="GO" id="GO:0005975">
    <property type="term" value="P:carbohydrate metabolic process"/>
    <property type="evidence" value="ECO:0007669"/>
    <property type="project" value="InterPro"/>
</dbReference>
<sequence>MDLMTCVINRQILGFAFVNNSRINGITSLNSKVGHFDFFFVHHFNVSDVTITAPGDSPNTDGIKFGFSSNIHISNTLIGTRHDCIATLSGNTNMDISNVKCGPGHGLSVGSLGKNQDEKDVTDLTFRDIHNRWYSNQDLGISASKIIVSDFVLENIQMINGVSHVQIQDLKLKNIYGTSMNKVVVNLQCSKSIPWKNVELININIEHNGVDDGPSTAV</sequence>
<evidence type="ECO:0008006" key="12">
    <source>
        <dbReference type="Google" id="ProtNLM"/>
    </source>
</evidence>
<name>A0AAU9T5C0_THLAR</name>
<evidence type="ECO:0000256" key="3">
    <source>
        <dbReference type="ARBA" id="ARBA00022512"/>
    </source>
</evidence>
<evidence type="ECO:0000256" key="5">
    <source>
        <dbReference type="ARBA" id="ARBA00022801"/>
    </source>
</evidence>
<evidence type="ECO:0000313" key="11">
    <source>
        <dbReference type="Proteomes" id="UP000836841"/>
    </source>
</evidence>
<evidence type="ECO:0000256" key="4">
    <source>
        <dbReference type="ARBA" id="ARBA00022525"/>
    </source>
</evidence>
<dbReference type="PROSITE" id="PS00502">
    <property type="entry name" value="POLYGALACTURONASE"/>
    <property type="match status" value="1"/>
</dbReference>
<evidence type="ECO:0000256" key="7">
    <source>
        <dbReference type="ARBA" id="ARBA00023316"/>
    </source>
</evidence>
<dbReference type="InterPro" id="IPR012334">
    <property type="entry name" value="Pectin_lyas_fold"/>
</dbReference>
<dbReference type="EMBL" id="OU466863">
    <property type="protein sequence ID" value="CAH2079433.1"/>
    <property type="molecule type" value="Genomic_DNA"/>
</dbReference>
<dbReference type="AlphaFoldDB" id="A0AAU9T5C0"/>
<feature type="active site" evidence="8">
    <location>
        <position position="105"/>
    </location>
</feature>
<dbReference type="GO" id="GO:0071555">
    <property type="term" value="P:cell wall organization"/>
    <property type="evidence" value="ECO:0007669"/>
    <property type="project" value="UniProtKB-KW"/>
</dbReference>
<evidence type="ECO:0000256" key="8">
    <source>
        <dbReference type="PROSITE-ProRule" id="PRU10052"/>
    </source>
</evidence>
<keyword evidence="3" id="KW-0134">Cell wall</keyword>